<evidence type="ECO:0000256" key="1">
    <source>
        <dbReference type="SAM" id="Phobius"/>
    </source>
</evidence>
<evidence type="ECO:0000313" key="2">
    <source>
        <dbReference type="EMBL" id="CAF4213346.1"/>
    </source>
</evidence>
<dbReference type="EMBL" id="CAJOAY010009946">
    <property type="protein sequence ID" value="CAF4213346.1"/>
    <property type="molecule type" value="Genomic_DNA"/>
</dbReference>
<accession>A0A820BUG1</accession>
<sequence length="150" mass="17371">MKTSWDGCFYVIGCFLCWVFVGCIIWGSISASHYVQYKNIRNTYDTTTCLILNYTVTKHTCQDCNNNYCTDYTCYDERFSLKYPIADGTYITSSFSSSNERNQYQQTQIGSSFTCYYLPSEVTLILLELPNSTSSNYIHNLSFDLTKNYN</sequence>
<feature type="transmembrane region" description="Helical" evidence="1">
    <location>
        <begin position="7"/>
        <end position="29"/>
    </location>
</feature>
<protein>
    <submittedName>
        <fullName evidence="2">Uncharacterized protein</fullName>
    </submittedName>
</protein>
<keyword evidence="1" id="KW-1133">Transmembrane helix</keyword>
<dbReference type="PROSITE" id="PS51257">
    <property type="entry name" value="PROKAR_LIPOPROTEIN"/>
    <property type="match status" value="1"/>
</dbReference>
<reference evidence="2" key="1">
    <citation type="submission" date="2021-02" db="EMBL/GenBank/DDBJ databases">
        <authorList>
            <person name="Nowell W R."/>
        </authorList>
    </citation>
    <scope>NUCLEOTIDE SEQUENCE</scope>
</reference>
<name>A0A820BUG1_9BILA</name>
<keyword evidence="1" id="KW-0472">Membrane</keyword>
<keyword evidence="1" id="KW-0812">Transmembrane</keyword>
<dbReference type="AlphaFoldDB" id="A0A820BUG1"/>
<gene>
    <name evidence="2" type="ORF">OKA104_LOCUS41641</name>
</gene>
<evidence type="ECO:0000313" key="3">
    <source>
        <dbReference type="Proteomes" id="UP000663881"/>
    </source>
</evidence>
<dbReference type="Proteomes" id="UP000663881">
    <property type="component" value="Unassembled WGS sequence"/>
</dbReference>
<proteinExistence type="predicted"/>
<comment type="caution">
    <text evidence="2">The sequence shown here is derived from an EMBL/GenBank/DDBJ whole genome shotgun (WGS) entry which is preliminary data.</text>
</comment>
<organism evidence="2 3">
    <name type="scientific">Adineta steineri</name>
    <dbReference type="NCBI Taxonomy" id="433720"/>
    <lineage>
        <taxon>Eukaryota</taxon>
        <taxon>Metazoa</taxon>
        <taxon>Spiralia</taxon>
        <taxon>Gnathifera</taxon>
        <taxon>Rotifera</taxon>
        <taxon>Eurotatoria</taxon>
        <taxon>Bdelloidea</taxon>
        <taxon>Adinetida</taxon>
        <taxon>Adinetidae</taxon>
        <taxon>Adineta</taxon>
    </lineage>
</organism>